<dbReference type="eggNOG" id="KOG0137">
    <property type="taxonomic scope" value="Eukaryota"/>
</dbReference>
<dbReference type="KEGG" id="nve:5514693"/>
<accession>A7S097</accession>
<dbReference type="Proteomes" id="UP000001593">
    <property type="component" value="Unassembled WGS sequence"/>
</dbReference>
<dbReference type="PANTHER" id="PTHR42707:SF2">
    <property type="entry name" value="ACD11 DEHYDROGENASE"/>
    <property type="match status" value="1"/>
</dbReference>
<dbReference type="STRING" id="45351.A7S097"/>
<evidence type="ECO:0000313" key="2">
    <source>
        <dbReference type="EMBL" id="EDO42795.1"/>
    </source>
</evidence>
<dbReference type="Pfam" id="PF18158">
    <property type="entry name" value="AidB_N"/>
    <property type="match status" value="1"/>
</dbReference>
<proteinExistence type="predicted"/>
<protein>
    <recommendedName>
        <fullName evidence="1">Adaptive response protein AidB N-terminal domain-containing protein</fullName>
    </recommendedName>
</protein>
<name>A7S097_NEMVE</name>
<feature type="non-terminal residue" evidence="2">
    <location>
        <position position="84"/>
    </location>
</feature>
<dbReference type="Gene3D" id="6.10.250.600">
    <property type="match status" value="1"/>
</dbReference>
<dbReference type="AlphaFoldDB" id="A7S097"/>
<feature type="domain" description="Adaptive response protein AidB N-terminal" evidence="1">
    <location>
        <begin position="16"/>
        <end position="82"/>
    </location>
</feature>
<feature type="non-terminal residue" evidence="2">
    <location>
        <position position="1"/>
    </location>
</feature>
<dbReference type="EMBL" id="DS469560">
    <property type="protein sequence ID" value="EDO42795.1"/>
    <property type="molecule type" value="Genomic_DNA"/>
</dbReference>
<gene>
    <name evidence="2" type="ORF">NEMVEDRAFT_v1g57976</name>
</gene>
<reference evidence="2 3" key="1">
    <citation type="journal article" date="2007" name="Science">
        <title>Sea anemone genome reveals ancestral eumetazoan gene repertoire and genomic organization.</title>
        <authorList>
            <person name="Putnam N.H."/>
            <person name="Srivastava M."/>
            <person name="Hellsten U."/>
            <person name="Dirks B."/>
            <person name="Chapman J."/>
            <person name="Salamov A."/>
            <person name="Terry A."/>
            <person name="Shapiro H."/>
            <person name="Lindquist E."/>
            <person name="Kapitonov V.V."/>
            <person name="Jurka J."/>
            <person name="Genikhovich G."/>
            <person name="Grigoriev I.V."/>
            <person name="Lucas S.M."/>
            <person name="Steele R.E."/>
            <person name="Finnerty J.R."/>
            <person name="Technau U."/>
            <person name="Martindale M.Q."/>
            <person name="Rokhsar D.S."/>
        </authorList>
    </citation>
    <scope>NUCLEOTIDE SEQUENCE [LARGE SCALE GENOMIC DNA]</scope>
    <source>
        <strain evidence="3">CH2 X CH6</strain>
    </source>
</reference>
<evidence type="ECO:0000313" key="3">
    <source>
        <dbReference type="Proteomes" id="UP000001593"/>
    </source>
</evidence>
<dbReference type="InterPro" id="IPR052904">
    <property type="entry name" value="Acyl-CoA_dehydrogenase-like"/>
</dbReference>
<dbReference type="HOGENOM" id="CLU_2534008_0_0_1"/>
<evidence type="ECO:0000259" key="1">
    <source>
        <dbReference type="Pfam" id="PF18158"/>
    </source>
</evidence>
<sequence>QLLLSQYLCQVLQEISPDLERFGERVATDVYTMGRDCELNPPSLNHFDAWGRRIDRINTCSGWSQLHDVAAEEGLVAVAYDRKY</sequence>
<organism evidence="2 3">
    <name type="scientific">Nematostella vectensis</name>
    <name type="common">Starlet sea anemone</name>
    <dbReference type="NCBI Taxonomy" id="45351"/>
    <lineage>
        <taxon>Eukaryota</taxon>
        <taxon>Metazoa</taxon>
        <taxon>Cnidaria</taxon>
        <taxon>Anthozoa</taxon>
        <taxon>Hexacorallia</taxon>
        <taxon>Actiniaria</taxon>
        <taxon>Edwardsiidae</taxon>
        <taxon>Nematostella</taxon>
    </lineage>
</organism>
<dbReference type="InterPro" id="IPR041504">
    <property type="entry name" value="AidB_N"/>
</dbReference>
<dbReference type="InParanoid" id="A7S097"/>
<dbReference type="PhylomeDB" id="A7S097"/>
<dbReference type="PANTHER" id="PTHR42707">
    <property type="entry name" value="ACYL-COA DEHYDROGENASE"/>
    <property type="match status" value="1"/>
</dbReference>
<keyword evidence="3" id="KW-1185">Reference proteome</keyword>